<feature type="transmembrane region" description="Helical" evidence="7">
    <location>
        <begin position="970"/>
        <end position="988"/>
    </location>
</feature>
<feature type="compositionally biased region" description="Basic and acidic residues" evidence="6">
    <location>
        <begin position="688"/>
        <end position="714"/>
    </location>
</feature>
<dbReference type="Gene3D" id="1.10.30.10">
    <property type="entry name" value="High mobility group box domain"/>
    <property type="match status" value="3"/>
</dbReference>
<evidence type="ECO:0000256" key="2">
    <source>
        <dbReference type="ARBA" id="ARBA00023125"/>
    </source>
</evidence>
<feature type="DNA-binding region" description="HMG box" evidence="4">
    <location>
        <begin position="227"/>
        <end position="295"/>
    </location>
</feature>
<name>A0AAD8XY06_9STRA</name>
<dbReference type="PROSITE" id="PS50118">
    <property type="entry name" value="HMG_BOX_2"/>
    <property type="match status" value="3"/>
</dbReference>
<dbReference type="AlphaFoldDB" id="A0AAD8XY06"/>
<feature type="compositionally biased region" description="Basic and acidic residues" evidence="6">
    <location>
        <begin position="792"/>
        <end position="806"/>
    </location>
</feature>
<dbReference type="InterPro" id="IPR036910">
    <property type="entry name" value="HMG_box_dom_sf"/>
</dbReference>
<organism evidence="9 10">
    <name type="scientific">Skeletonema marinoi</name>
    <dbReference type="NCBI Taxonomy" id="267567"/>
    <lineage>
        <taxon>Eukaryota</taxon>
        <taxon>Sar</taxon>
        <taxon>Stramenopiles</taxon>
        <taxon>Ochrophyta</taxon>
        <taxon>Bacillariophyta</taxon>
        <taxon>Coscinodiscophyceae</taxon>
        <taxon>Thalassiosirophycidae</taxon>
        <taxon>Thalassiosirales</taxon>
        <taxon>Skeletonemataceae</taxon>
        <taxon>Skeletonema</taxon>
        <taxon>Skeletonema marinoi-dohrnii complex</taxon>
    </lineage>
</organism>
<feature type="domain" description="HMG box" evidence="8">
    <location>
        <begin position="101"/>
        <end position="181"/>
    </location>
</feature>
<feature type="region of interest" description="Disordered" evidence="6">
    <location>
        <begin position="638"/>
        <end position="757"/>
    </location>
</feature>
<gene>
    <name evidence="9" type="ORF">QTG54_013698</name>
</gene>
<dbReference type="CDD" id="cd00084">
    <property type="entry name" value="HMG-box_SF"/>
    <property type="match status" value="2"/>
</dbReference>
<feature type="region of interest" description="Disordered" evidence="6">
    <location>
        <begin position="364"/>
        <end position="390"/>
    </location>
</feature>
<feature type="compositionally biased region" description="Basic and acidic residues" evidence="6">
    <location>
        <begin position="658"/>
        <end position="681"/>
    </location>
</feature>
<keyword evidence="7" id="KW-0472">Membrane</keyword>
<dbReference type="InterPro" id="IPR050342">
    <property type="entry name" value="HMGB"/>
</dbReference>
<sequence>MEYYNDFQPDTQPAVQDQDGEQQFQYDFPTQPVDDGDNNLFSVDHYTDAATYDESIAIAAAFADPAQPPQSLALLQQQTEQNQAAKKKIVGYVYKKAPGAPKRWKSSYIHFFTNFIDRRKRLLNMVAKDGTNETSKDNKMTEVSKEASKAWKEIPANERQYWESVSKKDREEYERKLGEFEGPLEVRTDKVKKKVINVCRVCMLLFAVEDSSLTYMLYILSQDLSAPKRSPPAFFLFVKVKGPQLKELNPKTPHGQIVKECGKFWRNMSDSEKAPYREEEQNLRAQYHVDVEKWKEAKKKEEKEAQEKLEEERRKLIPLLESDEPESAEVIAAAAAISARPRENLLNPQYEKVVQPVLGYSDNILDKPRTRKRKNHKGTRADDDSPKRPPSAFFLFVGHNRPLMKLEYPDLSYQDMIKTLSQNWKALTDEQRRPFRDREEELREQYYFKKTHYKKIKKDSIRLKGGVEDQQQSENNIAVGVRADIPVARTIQVPQVDTTEQVQQQPLTFAPLTTDDVQEVLNYQQEINDQEENHADYQHDLSYADYDPINVTATKPDGVQDESGEYNQHQISHQASIDYSAVGDYFGLATVQKLAYVAILASIVVVEAARRPLPTTSSTSRFRAHKSITLDVINLRGGAIDDGRRSPPSSRYSSNYDDVGRYDREGRDNSRRFDEYDDRQSRNGRRYPNYDERNLDNNDDKKSKGWFGRSKEEANPSVDNDQQTDQGDLWNSNGAGLPPPPPPPPPPPSDVTGTSLNIDINPAETERTPIHYKFPTAEVAADERRVKDTAMEATMDKRSDDFRGDAPDIPFIEEDEISDRDRSPRRRRRRGDDEDDVYLSPRRDAVTTFMSTKKGAFKVRLGSVIVGAALGGFMGKSLLNDPVLMSVIMAAVLFVAGFLRNDYGELSRALGLAFVLTLQRTTSVRKDNPTLVHIKALIGQGPRKPFPPVDAESSPWRYEPIYEDDPDFKMTYVLLAMALVGSFCGGNVPLLPQWMGGIIGAVAFASFTQGSNAQGDLGRTMGMRLVGLVQVVTSINSELRILGKAATVGGLIFDKMMILDRKHRVKDKFVAVCKFAYDKVSRTANLVQEDIKEDRGDDRRDRPPRRDYDDDDDDRRGGRPSRPRRDFDDADDDRRGRPPRRDRDREDDRREPRYRRR</sequence>
<dbReference type="EMBL" id="JATAAI010000033">
    <property type="protein sequence ID" value="KAK1735535.1"/>
    <property type="molecule type" value="Genomic_DNA"/>
</dbReference>
<proteinExistence type="predicted"/>
<reference evidence="9" key="1">
    <citation type="submission" date="2023-06" db="EMBL/GenBank/DDBJ databases">
        <title>Survivors Of The Sea: Transcriptome response of Skeletonema marinoi to long-term dormancy.</title>
        <authorList>
            <person name="Pinder M.I.M."/>
            <person name="Kourtchenko O."/>
            <person name="Robertson E.K."/>
            <person name="Larsson T."/>
            <person name="Maumus F."/>
            <person name="Osuna-Cruz C.M."/>
            <person name="Vancaester E."/>
            <person name="Stenow R."/>
            <person name="Vandepoele K."/>
            <person name="Ploug H."/>
            <person name="Bruchert V."/>
            <person name="Godhe A."/>
            <person name="Topel M."/>
        </authorList>
    </citation>
    <scope>NUCLEOTIDE SEQUENCE</scope>
    <source>
        <strain evidence="9">R05AC</strain>
    </source>
</reference>
<feature type="compositionally biased region" description="Basic and acidic residues" evidence="6">
    <location>
        <begin position="1123"/>
        <end position="1151"/>
    </location>
</feature>
<feature type="compositionally biased region" description="Pro residues" evidence="6">
    <location>
        <begin position="737"/>
        <end position="749"/>
    </location>
</feature>
<feature type="region of interest" description="Disordered" evidence="6">
    <location>
        <begin position="792"/>
        <end position="837"/>
    </location>
</feature>
<feature type="compositionally biased region" description="Polar residues" evidence="6">
    <location>
        <begin position="8"/>
        <end position="20"/>
    </location>
</feature>
<keyword evidence="10" id="KW-1185">Reference proteome</keyword>
<keyword evidence="5" id="KW-0175">Coiled coil</keyword>
<feature type="compositionally biased region" description="Basic and acidic residues" evidence="6">
    <location>
        <begin position="1089"/>
        <end position="1108"/>
    </location>
</feature>
<feature type="compositionally biased region" description="Polar residues" evidence="6">
    <location>
        <begin position="717"/>
        <end position="734"/>
    </location>
</feature>
<feature type="transmembrane region" description="Helical" evidence="7">
    <location>
        <begin position="882"/>
        <end position="899"/>
    </location>
</feature>
<feature type="compositionally biased region" description="Basic residues" evidence="6">
    <location>
        <begin position="369"/>
        <end position="378"/>
    </location>
</feature>
<dbReference type="GO" id="GO:0005634">
    <property type="term" value="C:nucleus"/>
    <property type="evidence" value="ECO:0007669"/>
    <property type="project" value="UniProtKB-SubCell"/>
</dbReference>
<keyword evidence="7" id="KW-0812">Transmembrane</keyword>
<evidence type="ECO:0000313" key="10">
    <source>
        <dbReference type="Proteomes" id="UP001224775"/>
    </source>
</evidence>
<evidence type="ECO:0000256" key="1">
    <source>
        <dbReference type="ARBA" id="ARBA00004123"/>
    </source>
</evidence>
<feature type="DNA-binding region" description="HMG box" evidence="4">
    <location>
        <begin position="386"/>
        <end position="454"/>
    </location>
</feature>
<feature type="domain" description="HMG box" evidence="8">
    <location>
        <begin position="386"/>
        <end position="454"/>
    </location>
</feature>
<dbReference type="PANTHER" id="PTHR48112">
    <property type="entry name" value="HIGH MOBILITY GROUP PROTEIN DSP1"/>
    <property type="match status" value="1"/>
</dbReference>
<feature type="coiled-coil region" evidence="5">
    <location>
        <begin position="284"/>
        <end position="315"/>
    </location>
</feature>
<feature type="DNA-binding region" description="HMG box" evidence="4">
    <location>
        <begin position="101"/>
        <end position="181"/>
    </location>
</feature>
<dbReference type="InterPro" id="IPR009071">
    <property type="entry name" value="HMG_box_dom"/>
</dbReference>
<feature type="region of interest" description="Disordered" evidence="6">
    <location>
        <begin position="1089"/>
        <end position="1157"/>
    </location>
</feature>
<comment type="subcellular location">
    <subcellularLocation>
        <location evidence="1">Nucleus</location>
    </subcellularLocation>
</comment>
<evidence type="ECO:0000313" key="9">
    <source>
        <dbReference type="EMBL" id="KAK1735535.1"/>
    </source>
</evidence>
<evidence type="ECO:0000259" key="8">
    <source>
        <dbReference type="PROSITE" id="PS50118"/>
    </source>
</evidence>
<dbReference type="Proteomes" id="UP001224775">
    <property type="component" value="Unassembled WGS sequence"/>
</dbReference>
<dbReference type="Pfam" id="PF00505">
    <property type="entry name" value="HMG_box"/>
    <property type="match status" value="2"/>
</dbReference>
<dbReference type="GO" id="GO:0003677">
    <property type="term" value="F:DNA binding"/>
    <property type="evidence" value="ECO:0007669"/>
    <property type="project" value="UniProtKB-UniRule"/>
</dbReference>
<keyword evidence="7" id="KW-1133">Transmembrane helix</keyword>
<dbReference type="PANTHER" id="PTHR48112:SF32">
    <property type="entry name" value="HIGH MOBILITY GROUP PROTEIN B3"/>
    <property type="match status" value="1"/>
</dbReference>
<feature type="domain" description="HMG box" evidence="8">
    <location>
        <begin position="227"/>
        <end position="295"/>
    </location>
</feature>
<evidence type="ECO:0000256" key="4">
    <source>
        <dbReference type="PROSITE-ProRule" id="PRU00267"/>
    </source>
</evidence>
<keyword evidence="3 4" id="KW-0539">Nucleus</keyword>
<keyword evidence="2 4" id="KW-0238">DNA-binding</keyword>
<dbReference type="SUPFAM" id="SSF47095">
    <property type="entry name" value="HMG-box"/>
    <property type="match status" value="3"/>
</dbReference>
<evidence type="ECO:0000256" key="3">
    <source>
        <dbReference type="ARBA" id="ARBA00023242"/>
    </source>
</evidence>
<comment type="caution">
    <text evidence="9">The sequence shown here is derived from an EMBL/GenBank/DDBJ whole genome shotgun (WGS) entry which is preliminary data.</text>
</comment>
<dbReference type="SMART" id="SM00398">
    <property type="entry name" value="HMG"/>
    <property type="match status" value="3"/>
</dbReference>
<accession>A0AAD8XY06</accession>
<evidence type="ECO:0000256" key="5">
    <source>
        <dbReference type="SAM" id="Coils"/>
    </source>
</evidence>
<evidence type="ECO:0000256" key="7">
    <source>
        <dbReference type="SAM" id="Phobius"/>
    </source>
</evidence>
<protein>
    <submittedName>
        <fullName evidence="9">High mobility group protein</fullName>
    </submittedName>
</protein>
<evidence type="ECO:0000256" key="6">
    <source>
        <dbReference type="SAM" id="MobiDB-lite"/>
    </source>
</evidence>
<feature type="region of interest" description="Disordered" evidence="6">
    <location>
        <begin position="1"/>
        <end position="20"/>
    </location>
</feature>